<evidence type="ECO:0000256" key="3">
    <source>
        <dbReference type="ARBA" id="ARBA00022801"/>
    </source>
</evidence>
<comment type="similarity">
    <text evidence="5 6">Belongs to the XseA family.</text>
</comment>
<evidence type="ECO:0000256" key="4">
    <source>
        <dbReference type="ARBA" id="ARBA00022839"/>
    </source>
</evidence>
<dbReference type="Pfam" id="PF02601">
    <property type="entry name" value="Exonuc_VII_L"/>
    <property type="match status" value="1"/>
</dbReference>
<dbReference type="Pfam" id="PF13742">
    <property type="entry name" value="tRNA_anti_2"/>
    <property type="match status" value="1"/>
</dbReference>
<dbReference type="InterPro" id="IPR025824">
    <property type="entry name" value="OB-fold_nuc-bd_dom"/>
</dbReference>
<dbReference type="HAMAP" id="MF_00378">
    <property type="entry name" value="Exonuc_7_L"/>
    <property type="match status" value="1"/>
</dbReference>
<organism evidence="9 10">
    <name type="scientific">Streptococcus parasanguinis (strain ATCC 15912 / DSM 6778 / CIP 104372 / LMG 14537)</name>
    <dbReference type="NCBI Taxonomy" id="760570"/>
    <lineage>
        <taxon>Bacteria</taxon>
        <taxon>Bacillati</taxon>
        <taxon>Bacillota</taxon>
        <taxon>Bacilli</taxon>
        <taxon>Lactobacillales</taxon>
        <taxon>Streptococcaceae</taxon>
        <taxon>Streptococcus</taxon>
    </lineage>
</organism>
<dbReference type="Proteomes" id="UP000001502">
    <property type="component" value="Chromosome"/>
</dbReference>
<dbReference type="GO" id="GO:0009318">
    <property type="term" value="C:exodeoxyribonuclease VII complex"/>
    <property type="evidence" value="ECO:0007669"/>
    <property type="project" value="UniProtKB-UniRule"/>
</dbReference>
<keyword evidence="1 5" id="KW-0963">Cytoplasm</keyword>
<dbReference type="PANTHER" id="PTHR30008:SF0">
    <property type="entry name" value="EXODEOXYRIBONUCLEASE 7 LARGE SUBUNIT"/>
    <property type="match status" value="1"/>
</dbReference>
<feature type="domain" description="Exonuclease VII large subunit C-terminal" evidence="7">
    <location>
        <begin position="139"/>
        <end position="453"/>
    </location>
</feature>
<proteinExistence type="inferred from homology"/>
<keyword evidence="4 5" id="KW-0269">Exonuclease</keyword>
<accession>F8DF39</accession>
<dbReference type="GO" id="GO:0008855">
    <property type="term" value="F:exodeoxyribonuclease VII activity"/>
    <property type="evidence" value="ECO:0007669"/>
    <property type="project" value="UniProtKB-UniRule"/>
</dbReference>
<reference evidence="10" key="1">
    <citation type="submission" date="2011-06" db="EMBL/GenBank/DDBJ databases">
        <title>Complete sequence of Streptococcus parasanguinis strain ATCC 15912.</title>
        <authorList>
            <person name="Muzny D."/>
            <person name="Qin X."/>
            <person name="Buhay C."/>
            <person name="Dugan-Rocha S."/>
            <person name="Ding Y."/>
            <person name="Chen G."/>
            <person name="Hawes A."/>
            <person name="Holder M."/>
            <person name="Jhangiani S."/>
            <person name="Johnson A."/>
            <person name="Khan Z."/>
            <person name="Li Z."/>
            <person name="Liu W."/>
            <person name="Liu X."/>
            <person name="Perez L."/>
            <person name="Shen H."/>
            <person name="Wang Q."/>
            <person name="Watt J."/>
            <person name="Xi L."/>
            <person name="Xin Y."/>
            <person name="Zhou J."/>
            <person name="Deng J."/>
            <person name="Jiang H."/>
            <person name="Liu Y."/>
            <person name="Qu J."/>
            <person name="Song X.-Z."/>
            <person name="Zhang L."/>
            <person name="Villasana D."/>
            <person name="Johnson A."/>
            <person name="Liu J."/>
            <person name="Liyanage D."/>
            <person name="Lorensuhewa L."/>
            <person name="Robinson T."/>
            <person name="Song A."/>
            <person name="Song B.-B."/>
            <person name="Dinh H."/>
            <person name="Thornton R."/>
            <person name="Coyle M."/>
            <person name="Francisco L."/>
            <person name="Jackson L."/>
            <person name="Javaid M."/>
            <person name="Korchina V."/>
            <person name="Kovar C."/>
            <person name="Mata R."/>
            <person name="Mathew T."/>
            <person name="Ngo R."/>
            <person name="Nguyen L."/>
            <person name="Nguyen N."/>
            <person name="Okwuonu G."/>
            <person name="Ongeri F."/>
            <person name="Pham C."/>
            <person name="Simmons D."/>
            <person name="Wilczek-Boney K."/>
            <person name="Hale W."/>
            <person name="Jakkamsetti A."/>
            <person name="Pham P."/>
            <person name="Ruth R."/>
            <person name="San Lucas F."/>
            <person name="Warren J."/>
            <person name="Zhang J."/>
            <person name="Zhao Z."/>
            <person name="Zhou C."/>
            <person name="Zhu D."/>
            <person name="Lee S."/>
            <person name="Bess C."/>
            <person name="Blankenburg K."/>
            <person name="Forbes L."/>
            <person name="Fu Q."/>
            <person name="Gubbala S."/>
            <person name="Hirani K."/>
            <person name="Jayaseelan J.C."/>
            <person name="Lara F."/>
            <person name="Munidasa M."/>
            <person name="Palculict T."/>
            <person name="Patil S."/>
            <person name="Pu L.-L."/>
            <person name="Saada N."/>
            <person name="Tang L."/>
            <person name="Weissenberger G."/>
            <person name="Zhu Y."/>
            <person name="Hemphill L."/>
            <person name="Shang Y."/>
            <person name="Youmans B."/>
            <person name="Ayvaz T."/>
            <person name="Ross M."/>
            <person name="Santibanez J."/>
            <person name="Aqrawi P."/>
            <person name="Gross S."/>
            <person name="Joshi V."/>
            <person name="Fowler G."/>
            <person name="Nazareth L."/>
            <person name="Reid J."/>
            <person name="Worley K."/>
            <person name="Petrosino J."/>
            <person name="Highlander S."/>
            <person name="Gibbs R."/>
        </authorList>
    </citation>
    <scope>NUCLEOTIDE SEQUENCE [LARGE SCALE GENOMIC DNA]</scope>
    <source>
        <strain evidence="10">ATCC 15912 / DSM 6778 / CIP 104372 / LMG 14537</strain>
    </source>
</reference>
<protein>
    <recommendedName>
        <fullName evidence="5">Exodeoxyribonuclease 7 large subunit</fullName>
        <ecNumber evidence="5">3.1.11.6</ecNumber>
    </recommendedName>
    <alternativeName>
        <fullName evidence="5">Exodeoxyribonuclease VII large subunit</fullName>
        <shortName evidence="5">Exonuclease VII large subunit</shortName>
    </alternativeName>
</protein>
<dbReference type="EC" id="3.1.11.6" evidence="5"/>
<dbReference type="KEGG" id="scp:HMPREF0833_10081"/>
<comment type="catalytic activity">
    <reaction evidence="5 6">
        <text>Exonucleolytic cleavage in either 5'- to 3'- or 3'- to 5'-direction to yield nucleoside 5'-phosphates.</text>
        <dbReference type="EC" id="3.1.11.6"/>
    </reaction>
</comment>
<dbReference type="GO" id="GO:0005737">
    <property type="term" value="C:cytoplasm"/>
    <property type="evidence" value="ECO:0007669"/>
    <property type="project" value="UniProtKB-SubCell"/>
</dbReference>
<evidence type="ECO:0000256" key="5">
    <source>
        <dbReference type="HAMAP-Rule" id="MF_00378"/>
    </source>
</evidence>
<dbReference type="GO" id="GO:0003676">
    <property type="term" value="F:nucleic acid binding"/>
    <property type="evidence" value="ECO:0007669"/>
    <property type="project" value="InterPro"/>
</dbReference>
<comment type="function">
    <text evidence="5">Bidirectionally degrades single-stranded DNA into large acid-insoluble oligonucleotides, which are then degraded further into small acid-soluble oligonucleotides.</text>
</comment>
<evidence type="ECO:0000256" key="6">
    <source>
        <dbReference type="RuleBase" id="RU004355"/>
    </source>
</evidence>
<comment type="subunit">
    <text evidence="5">Heterooligomer composed of large and small subunits.</text>
</comment>
<dbReference type="EMBL" id="CP002843">
    <property type="protein sequence ID" value="AEH55112.1"/>
    <property type="molecule type" value="Genomic_DNA"/>
</dbReference>
<evidence type="ECO:0000313" key="9">
    <source>
        <dbReference type="EMBL" id="AEH55112.1"/>
    </source>
</evidence>
<evidence type="ECO:0000256" key="2">
    <source>
        <dbReference type="ARBA" id="ARBA00022722"/>
    </source>
</evidence>
<gene>
    <name evidence="5 9" type="primary">xseA</name>
    <name evidence="9" type="ordered locus">HMPREF0833_10081</name>
</gene>
<dbReference type="NCBIfam" id="TIGR00237">
    <property type="entry name" value="xseA"/>
    <property type="match status" value="1"/>
</dbReference>
<dbReference type="HOGENOM" id="CLU_023625_3_1_9"/>
<dbReference type="InterPro" id="IPR020579">
    <property type="entry name" value="Exonuc_VII_lsu_C"/>
</dbReference>
<dbReference type="PANTHER" id="PTHR30008">
    <property type="entry name" value="EXODEOXYRIBONUCLEASE 7 LARGE SUBUNIT"/>
    <property type="match status" value="1"/>
</dbReference>
<dbReference type="GO" id="GO:0006308">
    <property type="term" value="P:DNA catabolic process"/>
    <property type="evidence" value="ECO:0007669"/>
    <property type="project" value="UniProtKB-UniRule"/>
</dbReference>
<feature type="domain" description="OB-fold nucleic acid binding" evidence="8">
    <location>
        <begin position="22"/>
        <end position="114"/>
    </location>
</feature>
<keyword evidence="3 5" id="KW-0378">Hydrolase</keyword>
<dbReference type="InterPro" id="IPR003753">
    <property type="entry name" value="Exonuc_VII_L"/>
</dbReference>
<sequence>MFFGIIKLDHILQKGVPMSNYLSVSSLTKYLKLKFDKDPYLERVYLTGQVSNFRKRPNHQYFSLKDEKAVIQATVWAGVYRSFGFELEEGMKINVIGRIQLYEPSGSYSIVIEKAEPDGVGALAIQFEQLKKKLTEEGLFQDQWKQALPQFPRKIGVITSQSGAVIRDIITTVSRRFPGVEIVLYPTKVQGEGASSEVVANIQRANQRDDLDVLIIGRGGGSIEDLWAFNEEAVVRAIFESRIPIISSVGHETDTTLADFVADRRAATPTAAAELATPVTKLDLLSHLQKQENRMATAMSNRLAYNRERLAKLSQSVIFRQPERLYDGYLQKIDQLQLRLKQGMRDAYGQGANQLQGLRHRLEATSPLHRIERYQDRLLQDKRILTNRMEQVLKEQKIKVQGLSEALLMLDTSRIIARGYAMVKQDDQVLDSVAKVKEGDPLSLIMRDGQLEVEVKHVERKEI</sequence>
<keyword evidence="2 5" id="KW-0540">Nuclease</keyword>
<dbReference type="AlphaFoldDB" id="F8DF39"/>
<name>F8DF39_STREP</name>
<dbReference type="CDD" id="cd04489">
    <property type="entry name" value="ExoVII_LU_OBF"/>
    <property type="match status" value="1"/>
</dbReference>
<evidence type="ECO:0000313" key="10">
    <source>
        <dbReference type="Proteomes" id="UP000001502"/>
    </source>
</evidence>
<evidence type="ECO:0000259" key="7">
    <source>
        <dbReference type="Pfam" id="PF02601"/>
    </source>
</evidence>
<comment type="subcellular location">
    <subcellularLocation>
        <location evidence="5 6">Cytoplasm</location>
    </subcellularLocation>
</comment>
<evidence type="ECO:0000256" key="1">
    <source>
        <dbReference type="ARBA" id="ARBA00022490"/>
    </source>
</evidence>
<evidence type="ECO:0000259" key="8">
    <source>
        <dbReference type="Pfam" id="PF13742"/>
    </source>
</evidence>